<dbReference type="Pfam" id="PF02815">
    <property type="entry name" value="MIR"/>
    <property type="match status" value="1"/>
</dbReference>
<keyword evidence="1" id="KW-0677">Repeat</keyword>
<name>A0ABD2QH23_9PLAT</name>
<dbReference type="Gene3D" id="2.80.10.50">
    <property type="match status" value="1"/>
</dbReference>
<dbReference type="PANTHER" id="PTHR13715:SF102">
    <property type="entry name" value="INOSITOL 1,4,5-TRISPHOSPHATE RECEPTOR"/>
    <property type="match status" value="1"/>
</dbReference>
<evidence type="ECO:0000256" key="1">
    <source>
        <dbReference type="ARBA" id="ARBA00022737"/>
    </source>
</evidence>
<proteinExistence type="predicted"/>
<evidence type="ECO:0000313" key="6">
    <source>
        <dbReference type="Proteomes" id="UP001626550"/>
    </source>
</evidence>
<feature type="domain" description="RIH" evidence="3">
    <location>
        <begin position="178"/>
        <end position="319"/>
    </location>
</feature>
<evidence type="ECO:0000256" key="2">
    <source>
        <dbReference type="SAM" id="Coils"/>
    </source>
</evidence>
<organism evidence="5 6">
    <name type="scientific">Cichlidogyrus casuarinus</name>
    <dbReference type="NCBI Taxonomy" id="1844966"/>
    <lineage>
        <taxon>Eukaryota</taxon>
        <taxon>Metazoa</taxon>
        <taxon>Spiralia</taxon>
        <taxon>Lophotrochozoa</taxon>
        <taxon>Platyhelminthes</taxon>
        <taxon>Monogenea</taxon>
        <taxon>Monopisthocotylea</taxon>
        <taxon>Dactylogyridea</taxon>
        <taxon>Ancyrocephalidae</taxon>
        <taxon>Cichlidogyrus</taxon>
    </lineage>
</organism>
<feature type="coiled-coil region" evidence="2">
    <location>
        <begin position="525"/>
        <end position="552"/>
    </location>
</feature>
<dbReference type="AlphaFoldDB" id="A0ABD2QH23"/>
<protein>
    <submittedName>
        <fullName evidence="5">Inositol 1,4,5-trisphosphate receptor type 2</fullName>
    </submittedName>
</protein>
<dbReference type="InterPro" id="IPR035910">
    <property type="entry name" value="RyR/IP3R_RIH_dom_sf"/>
</dbReference>
<gene>
    <name evidence="5" type="primary">ITPR2</name>
    <name evidence="5" type="ORF">Ciccas_002582</name>
</gene>
<dbReference type="InterPro" id="IPR016093">
    <property type="entry name" value="MIR_motif"/>
</dbReference>
<accession>A0ABD2QH23</accession>
<evidence type="ECO:0000313" key="5">
    <source>
        <dbReference type="EMBL" id="KAL3318755.1"/>
    </source>
</evidence>
<dbReference type="PANTHER" id="PTHR13715">
    <property type="entry name" value="RYANODINE RECEPTOR AND IP3 RECEPTOR"/>
    <property type="match status" value="1"/>
</dbReference>
<evidence type="ECO:0000259" key="4">
    <source>
        <dbReference type="Pfam" id="PF02815"/>
    </source>
</evidence>
<dbReference type="SUPFAM" id="SSF100909">
    <property type="entry name" value="IP3 receptor type 1 binding core, domain 2"/>
    <property type="match status" value="1"/>
</dbReference>
<comment type="caution">
    <text evidence="5">The sequence shown here is derived from an EMBL/GenBank/DDBJ whole genome shotgun (WGS) entry which is preliminary data.</text>
</comment>
<keyword evidence="2" id="KW-0175">Coiled coil</keyword>
<keyword evidence="5" id="KW-0675">Receptor</keyword>
<dbReference type="InterPro" id="IPR015925">
    <property type="entry name" value="Ryanodine_IP3_receptor"/>
</dbReference>
<dbReference type="Pfam" id="PF01365">
    <property type="entry name" value="RYDR_ITPR"/>
    <property type="match status" value="1"/>
</dbReference>
<feature type="domain" description="MIR" evidence="4">
    <location>
        <begin position="17"/>
        <end position="128"/>
    </location>
</feature>
<dbReference type="InterPro" id="IPR036300">
    <property type="entry name" value="MIR_dom_sf"/>
</dbReference>
<keyword evidence="6" id="KW-1185">Reference proteome</keyword>
<sequence>MDECSFAEAYLPQDEHSTGFRSIGAVAKIDALWEVEVVVDPTDASRSGSGKWNSFYRFRHLVLQQYLAIEFAQEGPSLFRVIMTSQRDHSSLFELEPIIDTKDHLVPANSYARLHHPATKSWLKAIECKKDTHYKIFAILSSPFPKEDKLVKDESQLIPQDETSSQKRRLSQIFQDSMQAMIKSQSEFQVIGKLCYRLLKLAQNNDIENKEFIASHFKEMQTQIGYDMHAEDTLAALFKYDKQLLEKHIGSHEIEIFIDMVCGTRNPMYVQLKYRLIELLTSFLEYLSDLCAKDDVVFLYTQKLIVDTLLDEKRQKVFMHFHFDEAREDDFSSYKLSLQENWLERGSNQQQGPIEFDFHELIAAQTPINEPTRYSRSELLKYLEVQIDLISRMCQDRQYNAINYFVKKYPISKEMVQFVDEFLHCSLRERWFEERDGQQAGTRTLIFEIVNIFKCLVFFGYYSLEELLQMTDLLLALLSKCAQDTWGIQTYEFKIVKMSIDLLYRLYNQREEFFSALFKEQLLFEEDQVKSLKKMQENVAKLRRKVEKAELWMHDSQLVSAKSKDLHDLVDFFLSVLQPDGKDGMLSLKQCQDLLADLNVHTEMVKLLMVDMPTEVISCLFFLDRSHSSWRQNHWLTNS</sequence>
<dbReference type="EMBL" id="JBJKFK010000207">
    <property type="protein sequence ID" value="KAL3318755.1"/>
    <property type="molecule type" value="Genomic_DNA"/>
</dbReference>
<evidence type="ECO:0000259" key="3">
    <source>
        <dbReference type="Pfam" id="PF01365"/>
    </source>
</evidence>
<dbReference type="SUPFAM" id="SSF82109">
    <property type="entry name" value="MIR domain"/>
    <property type="match status" value="1"/>
</dbReference>
<dbReference type="Proteomes" id="UP001626550">
    <property type="component" value="Unassembled WGS sequence"/>
</dbReference>
<dbReference type="InterPro" id="IPR000699">
    <property type="entry name" value="RIH_dom"/>
</dbReference>
<reference evidence="5 6" key="1">
    <citation type="submission" date="2024-11" db="EMBL/GenBank/DDBJ databases">
        <title>Adaptive evolution of stress response genes in parasites aligns with host niche diversity.</title>
        <authorList>
            <person name="Hahn C."/>
            <person name="Resl P."/>
        </authorList>
    </citation>
    <scope>NUCLEOTIDE SEQUENCE [LARGE SCALE GENOMIC DNA]</scope>
    <source>
        <strain evidence="5">EGGRZ-B1_66</strain>
        <tissue evidence="5">Body</tissue>
    </source>
</reference>